<organism evidence="2 3">
    <name type="scientific">Desulfonispora thiosulfatigenes DSM 11270</name>
    <dbReference type="NCBI Taxonomy" id="656914"/>
    <lineage>
        <taxon>Bacteria</taxon>
        <taxon>Bacillati</taxon>
        <taxon>Bacillota</taxon>
        <taxon>Clostridia</taxon>
        <taxon>Eubacteriales</taxon>
        <taxon>Peptococcaceae</taxon>
        <taxon>Desulfonispora</taxon>
    </lineage>
</organism>
<sequence>MSRGNSSIDCNVCDCAFNLGSNNKCSLSYIKITKNGNATSIEGTDCANFKLKSDKGEF</sequence>
<gene>
    <name evidence="2" type="ORF">SAMN00017405_2131</name>
</gene>
<evidence type="ECO:0000313" key="3">
    <source>
        <dbReference type="Proteomes" id="UP000192731"/>
    </source>
</evidence>
<evidence type="ECO:0000259" key="1">
    <source>
        <dbReference type="Pfam" id="PF07561"/>
    </source>
</evidence>
<reference evidence="2 3" key="1">
    <citation type="submission" date="2017-04" db="EMBL/GenBank/DDBJ databases">
        <authorList>
            <person name="Afonso C.L."/>
            <person name="Miller P.J."/>
            <person name="Scott M.A."/>
            <person name="Spackman E."/>
            <person name="Goraichik I."/>
            <person name="Dimitrov K.M."/>
            <person name="Suarez D.L."/>
            <person name="Swayne D.E."/>
        </authorList>
    </citation>
    <scope>NUCLEOTIDE SEQUENCE [LARGE SCALE GENOMIC DNA]</scope>
    <source>
        <strain evidence="2 3">DSM 11270</strain>
    </source>
</reference>
<evidence type="ECO:0000313" key="2">
    <source>
        <dbReference type="EMBL" id="SMB81373.1"/>
    </source>
</evidence>
<proteinExistence type="predicted"/>
<dbReference type="Proteomes" id="UP000192731">
    <property type="component" value="Unassembled WGS sequence"/>
</dbReference>
<accession>A0A1W1UK31</accession>
<dbReference type="STRING" id="656914.SAMN00017405_2131"/>
<dbReference type="InterPro" id="IPR011437">
    <property type="entry name" value="DUF1540"/>
</dbReference>
<feature type="domain" description="DUF1540" evidence="1">
    <location>
        <begin position="8"/>
        <end position="49"/>
    </location>
</feature>
<keyword evidence="3" id="KW-1185">Reference proteome</keyword>
<dbReference type="AlphaFoldDB" id="A0A1W1UK31"/>
<dbReference type="OrthoDB" id="1756089at2"/>
<dbReference type="RefSeq" id="WP_084052089.1">
    <property type="nucleotide sequence ID" value="NZ_FWWT01000007.1"/>
</dbReference>
<dbReference type="Pfam" id="PF07561">
    <property type="entry name" value="DUF1540"/>
    <property type="match status" value="1"/>
</dbReference>
<name>A0A1W1UK31_DESTI</name>
<dbReference type="EMBL" id="FWWT01000007">
    <property type="protein sequence ID" value="SMB81373.1"/>
    <property type="molecule type" value="Genomic_DNA"/>
</dbReference>
<protein>
    <recommendedName>
        <fullName evidence="1">DUF1540 domain-containing protein</fullName>
    </recommendedName>
</protein>